<evidence type="ECO:0000313" key="8">
    <source>
        <dbReference type="EMBL" id="HJF33028.1"/>
    </source>
</evidence>
<organism evidence="8 9">
    <name type="scientific">Sporosarcina psychrophila</name>
    <name type="common">Bacillus psychrophilus</name>
    <dbReference type="NCBI Taxonomy" id="1476"/>
    <lineage>
        <taxon>Bacteria</taxon>
        <taxon>Bacillati</taxon>
        <taxon>Bacillota</taxon>
        <taxon>Bacilli</taxon>
        <taxon>Bacillales</taxon>
        <taxon>Caryophanaceae</taxon>
        <taxon>Sporosarcina</taxon>
    </lineage>
</organism>
<comment type="subcellular location">
    <subcellularLocation>
        <location evidence="1">Cell membrane</location>
        <topology evidence="1">Multi-pass membrane protein</topology>
    </subcellularLocation>
</comment>
<proteinExistence type="inferred from homology"/>
<evidence type="ECO:0000256" key="5">
    <source>
        <dbReference type="ARBA" id="ARBA00022989"/>
    </source>
</evidence>
<reference evidence="8" key="1">
    <citation type="journal article" date="2021" name="PeerJ">
        <title>Extensive microbial diversity within the chicken gut microbiome revealed by metagenomics and culture.</title>
        <authorList>
            <person name="Gilroy R."/>
            <person name="Ravi A."/>
            <person name="Getino M."/>
            <person name="Pursley I."/>
            <person name="Horton D.L."/>
            <person name="Alikhan N.F."/>
            <person name="Baker D."/>
            <person name="Gharbi K."/>
            <person name="Hall N."/>
            <person name="Watson M."/>
            <person name="Adriaenssens E.M."/>
            <person name="Foster-Nyarko E."/>
            <person name="Jarju S."/>
            <person name="Secka A."/>
            <person name="Antonio M."/>
            <person name="Oren A."/>
            <person name="Chaudhuri R.R."/>
            <person name="La Ragione R."/>
            <person name="Hildebrand F."/>
            <person name="Pallen M.J."/>
        </authorList>
    </citation>
    <scope>NUCLEOTIDE SEQUENCE</scope>
    <source>
        <strain evidence="8">CHK171-7178</strain>
    </source>
</reference>
<feature type="transmembrane region" description="Helical" evidence="7">
    <location>
        <begin position="117"/>
        <end position="139"/>
    </location>
</feature>
<sequence>MNHSLPSQSPRSKKTIVYILIFLLIAIAGLAYLKWIPYYSKSILAINSHSNGDSILGDPSASGSFSWEGAWSYALVYFNSVWKAAVLGILLGSLVQVLLPANWLLRVLGKTSFGSTAIGGLSSLPGMMCTCCAAPVAVGLRKKNVSVGASLAFWLGNPTLNPATLIFMTFVLSWKFTLLRLVFGVILTFGVSYLANRFVPAVKQVDIDKIMKEADVEETGSFISRWMKSLGKMTLYILPAYILSVLLMGAVRVWLFPHVSEASANTIFTIIIFAIAGMLFVIPTAAEIPIIQTFMSFGLGGGPAAALLITLPSISLPSLLLVAKSFPKRVLFFVAGSVVLLGILCGVIGMYIL</sequence>
<dbReference type="GO" id="GO:0005886">
    <property type="term" value="C:plasma membrane"/>
    <property type="evidence" value="ECO:0007669"/>
    <property type="project" value="UniProtKB-SubCell"/>
</dbReference>
<feature type="transmembrane region" description="Helical" evidence="7">
    <location>
        <begin position="81"/>
        <end position="105"/>
    </location>
</feature>
<dbReference type="PANTHER" id="PTHR43299:SF1">
    <property type="entry name" value="UPF0718 PROTEIN YRAQ"/>
    <property type="match status" value="1"/>
</dbReference>
<name>A0A921KEB1_SPOPS</name>
<dbReference type="InterPro" id="IPR005524">
    <property type="entry name" value="DUF318"/>
</dbReference>
<keyword evidence="3" id="KW-1003">Cell membrane</keyword>
<feature type="transmembrane region" description="Helical" evidence="7">
    <location>
        <begin position="178"/>
        <end position="195"/>
    </location>
</feature>
<accession>A0A921KEB1</accession>
<evidence type="ECO:0000256" key="4">
    <source>
        <dbReference type="ARBA" id="ARBA00022692"/>
    </source>
</evidence>
<evidence type="ECO:0000313" key="9">
    <source>
        <dbReference type="Proteomes" id="UP000698173"/>
    </source>
</evidence>
<feature type="transmembrane region" description="Helical" evidence="7">
    <location>
        <begin position="303"/>
        <end position="323"/>
    </location>
</feature>
<dbReference type="EMBL" id="DYWT01000237">
    <property type="protein sequence ID" value="HJF33028.1"/>
    <property type="molecule type" value="Genomic_DNA"/>
</dbReference>
<feature type="transmembrane region" description="Helical" evidence="7">
    <location>
        <begin position="235"/>
        <end position="255"/>
    </location>
</feature>
<feature type="transmembrane region" description="Helical" evidence="7">
    <location>
        <begin position="267"/>
        <end position="291"/>
    </location>
</feature>
<evidence type="ECO:0000256" key="6">
    <source>
        <dbReference type="ARBA" id="ARBA00023136"/>
    </source>
</evidence>
<keyword evidence="6 7" id="KW-0472">Membrane</keyword>
<evidence type="ECO:0000256" key="7">
    <source>
        <dbReference type="SAM" id="Phobius"/>
    </source>
</evidence>
<gene>
    <name evidence="8" type="ORF">K8V56_14800</name>
</gene>
<dbReference type="Pfam" id="PF03773">
    <property type="entry name" value="ArsP_1"/>
    <property type="match status" value="1"/>
</dbReference>
<feature type="transmembrane region" description="Helical" evidence="7">
    <location>
        <begin position="16"/>
        <end position="35"/>
    </location>
</feature>
<dbReference type="PANTHER" id="PTHR43299">
    <property type="entry name" value="UPF0718 PROTEIN YRAQ"/>
    <property type="match status" value="1"/>
</dbReference>
<dbReference type="Proteomes" id="UP000698173">
    <property type="component" value="Unassembled WGS sequence"/>
</dbReference>
<evidence type="ECO:0000256" key="2">
    <source>
        <dbReference type="ARBA" id="ARBA00006386"/>
    </source>
</evidence>
<keyword evidence="4 7" id="KW-0812">Transmembrane</keyword>
<comment type="similarity">
    <text evidence="2">Belongs to the UPF0718 family.</text>
</comment>
<feature type="transmembrane region" description="Helical" evidence="7">
    <location>
        <begin position="330"/>
        <end position="352"/>
    </location>
</feature>
<feature type="transmembrane region" description="Helical" evidence="7">
    <location>
        <begin position="151"/>
        <end position="171"/>
    </location>
</feature>
<evidence type="ECO:0000256" key="3">
    <source>
        <dbReference type="ARBA" id="ARBA00022475"/>
    </source>
</evidence>
<protein>
    <submittedName>
        <fullName evidence="8">Permease</fullName>
    </submittedName>
</protein>
<evidence type="ECO:0000256" key="1">
    <source>
        <dbReference type="ARBA" id="ARBA00004651"/>
    </source>
</evidence>
<keyword evidence="5 7" id="KW-1133">Transmembrane helix</keyword>
<reference evidence="8" key="2">
    <citation type="submission" date="2021-09" db="EMBL/GenBank/DDBJ databases">
        <authorList>
            <person name="Gilroy R."/>
        </authorList>
    </citation>
    <scope>NUCLEOTIDE SEQUENCE</scope>
    <source>
        <strain evidence="8">CHK171-7178</strain>
    </source>
</reference>
<comment type="caution">
    <text evidence="8">The sequence shown here is derived from an EMBL/GenBank/DDBJ whole genome shotgun (WGS) entry which is preliminary data.</text>
</comment>
<dbReference type="AlphaFoldDB" id="A0A921KEB1"/>